<feature type="compositionally biased region" description="Polar residues" evidence="1">
    <location>
        <begin position="155"/>
        <end position="165"/>
    </location>
</feature>
<keyword evidence="3" id="KW-1185">Reference proteome</keyword>
<gene>
    <name evidence="2" type="ORF">ECRASSUSDP1_LOCUS21721</name>
</gene>
<feature type="region of interest" description="Disordered" evidence="1">
    <location>
        <begin position="267"/>
        <end position="552"/>
    </location>
</feature>
<evidence type="ECO:0000313" key="3">
    <source>
        <dbReference type="Proteomes" id="UP001295684"/>
    </source>
</evidence>
<feature type="compositionally biased region" description="Basic and acidic residues" evidence="1">
    <location>
        <begin position="286"/>
        <end position="299"/>
    </location>
</feature>
<evidence type="ECO:0000256" key="1">
    <source>
        <dbReference type="SAM" id="MobiDB-lite"/>
    </source>
</evidence>
<feature type="compositionally biased region" description="Basic and acidic residues" evidence="1">
    <location>
        <begin position="372"/>
        <end position="383"/>
    </location>
</feature>
<feature type="compositionally biased region" description="Polar residues" evidence="1">
    <location>
        <begin position="178"/>
        <end position="188"/>
    </location>
</feature>
<feature type="region of interest" description="Disordered" evidence="1">
    <location>
        <begin position="178"/>
        <end position="246"/>
    </location>
</feature>
<feature type="compositionally biased region" description="Basic residues" evidence="1">
    <location>
        <begin position="270"/>
        <end position="282"/>
    </location>
</feature>
<name>A0AAD1XWT4_EUPCR</name>
<dbReference type="Proteomes" id="UP001295684">
    <property type="component" value="Unassembled WGS sequence"/>
</dbReference>
<comment type="caution">
    <text evidence="2">The sequence shown here is derived from an EMBL/GenBank/DDBJ whole genome shotgun (WGS) entry which is preliminary data.</text>
</comment>
<reference evidence="2" key="1">
    <citation type="submission" date="2023-07" db="EMBL/GenBank/DDBJ databases">
        <authorList>
            <consortium name="AG Swart"/>
            <person name="Singh M."/>
            <person name="Singh A."/>
            <person name="Seah K."/>
            <person name="Emmerich C."/>
        </authorList>
    </citation>
    <scope>NUCLEOTIDE SEQUENCE</scope>
    <source>
        <strain evidence="2">DP1</strain>
    </source>
</reference>
<feature type="compositionally biased region" description="Basic residues" evidence="1">
    <location>
        <begin position="199"/>
        <end position="217"/>
    </location>
</feature>
<feature type="compositionally biased region" description="Polar residues" evidence="1">
    <location>
        <begin position="434"/>
        <end position="450"/>
    </location>
</feature>
<feature type="compositionally biased region" description="Basic and acidic residues" evidence="1">
    <location>
        <begin position="453"/>
        <end position="464"/>
    </location>
</feature>
<feature type="compositionally biased region" description="Low complexity" evidence="1">
    <location>
        <begin position="411"/>
        <end position="433"/>
    </location>
</feature>
<evidence type="ECO:0000313" key="2">
    <source>
        <dbReference type="EMBL" id="CAI2380289.1"/>
    </source>
</evidence>
<accession>A0AAD1XWT4</accession>
<proteinExistence type="predicted"/>
<feature type="compositionally biased region" description="Basic and acidic residues" evidence="1">
    <location>
        <begin position="529"/>
        <end position="540"/>
    </location>
</feature>
<feature type="region of interest" description="Disordered" evidence="1">
    <location>
        <begin position="139"/>
        <end position="165"/>
    </location>
</feature>
<organism evidence="2 3">
    <name type="scientific">Euplotes crassus</name>
    <dbReference type="NCBI Taxonomy" id="5936"/>
    <lineage>
        <taxon>Eukaryota</taxon>
        <taxon>Sar</taxon>
        <taxon>Alveolata</taxon>
        <taxon>Ciliophora</taxon>
        <taxon>Intramacronucleata</taxon>
        <taxon>Spirotrichea</taxon>
        <taxon>Hypotrichia</taxon>
        <taxon>Euplotida</taxon>
        <taxon>Euplotidae</taxon>
        <taxon>Moneuplotes</taxon>
    </lineage>
</organism>
<feature type="compositionally biased region" description="Basic and acidic residues" evidence="1">
    <location>
        <begin position="392"/>
        <end position="405"/>
    </location>
</feature>
<dbReference type="AlphaFoldDB" id="A0AAD1XWT4"/>
<sequence>MDINPNEDDGFRVTFNQDRTDIYLDHSADDEELEAITHSYDEKPLPLIQDSNKNLKPISRYTNETDRAHKKSDSCVTYCPCPDLKKYLDDSNIHSLSSIKFNLKHLEGKEIEKEQIQGALQKCTSQATIRQRITEYDCARRGKKSPDKYKYSKKNTGSAKSRNAYSKMNFINKAYKNSKMTSSHHQVPSNGKKNDTKKSTSKTRNRKLRNRVPRSIKKPSTSFEKNSYTNINIPTTMTPKVQDDSNSTPIISIISEENRVIVLQEEQSQKIKKKKPKKKIPHKSYLNKEETPQERDNRLERRRSRSERSQSANSKNQSSIFNQEYESSKGENDEEDSPKEEFLCQKQSSIDPNEEILFIARQYSDSNSPLKEPPEIEENHPLEVDQQIVQEKPVEEIKEEKKSENAIDLLNENQEPTPVPQQPQEQVPRNNNQDISPSKENSVKSLSQGSVIEESRSNVEKEGEGDILDTITPLEIEQFNERPKKIRHNFSESNRGNFCRLEEISENPSREGEGFEGNKATSNEENDPSNERSHELRTVDIEAINSEESEEDLENYPMKTIYDWKRDAVNNENIEISRRSGSNSVINGSDRKRNISKRLMNDLRRDVHVTNKNLKNFDLIEFLHSDREGRSESKEEDKFESRLGREENKSTHFEALYPEARYGNRHRELESSEEEYSEGHDTTYYRNMQESVQRLRKCDQEESNSSFSTINKNTQNFRREFSQNKLINYKSKVAKYNKDIIRKIGKLRNKDCRKCGS</sequence>
<feature type="compositionally biased region" description="Polar residues" evidence="1">
    <location>
        <begin position="218"/>
        <end position="246"/>
    </location>
</feature>
<protein>
    <submittedName>
        <fullName evidence="2">Uncharacterized protein</fullName>
    </submittedName>
</protein>
<feature type="compositionally biased region" description="Polar residues" evidence="1">
    <location>
        <begin position="310"/>
        <end position="325"/>
    </location>
</feature>
<feature type="region of interest" description="Disordered" evidence="1">
    <location>
        <begin position="627"/>
        <end position="647"/>
    </location>
</feature>
<feature type="compositionally biased region" description="Basic and acidic residues" evidence="1">
    <location>
        <begin position="500"/>
        <end position="513"/>
    </location>
</feature>
<feature type="compositionally biased region" description="Basic and acidic residues" evidence="1">
    <location>
        <begin position="139"/>
        <end position="150"/>
    </location>
</feature>
<dbReference type="EMBL" id="CAMPGE010022234">
    <property type="protein sequence ID" value="CAI2380289.1"/>
    <property type="molecule type" value="Genomic_DNA"/>
</dbReference>